<sequence length="37" mass="4602">MVLFMVRKYYVYDNIKIALIYQVLKIFNIFLNLIFKL</sequence>
<proteinExistence type="predicted"/>
<name>A0A975B7Y2_9BACT</name>
<keyword evidence="3" id="KW-1185">Reference proteome</keyword>
<organism evidence="2 3">
    <name type="scientific">Desulfonema limicola</name>
    <dbReference type="NCBI Taxonomy" id="45656"/>
    <lineage>
        <taxon>Bacteria</taxon>
        <taxon>Pseudomonadati</taxon>
        <taxon>Thermodesulfobacteriota</taxon>
        <taxon>Desulfobacteria</taxon>
        <taxon>Desulfobacterales</taxon>
        <taxon>Desulfococcaceae</taxon>
        <taxon>Desulfonema</taxon>
    </lineage>
</organism>
<protein>
    <submittedName>
        <fullName evidence="2">Uncharacterized protein</fullName>
    </submittedName>
</protein>
<dbReference type="AlphaFoldDB" id="A0A975B7Y2"/>
<feature type="transmembrane region" description="Helical" evidence="1">
    <location>
        <begin position="15"/>
        <end position="35"/>
    </location>
</feature>
<evidence type="ECO:0000313" key="3">
    <source>
        <dbReference type="Proteomes" id="UP000663720"/>
    </source>
</evidence>
<keyword evidence="1" id="KW-0472">Membrane</keyword>
<dbReference type="EMBL" id="CP061799">
    <property type="protein sequence ID" value="QTA80530.1"/>
    <property type="molecule type" value="Genomic_DNA"/>
</dbReference>
<dbReference type="Proteomes" id="UP000663720">
    <property type="component" value="Chromosome"/>
</dbReference>
<dbReference type="KEGG" id="dli:dnl_28350"/>
<keyword evidence="1" id="KW-0812">Transmembrane</keyword>
<evidence type="ECO:0000256" key="1">
    <source>
        <dbReference type="SAM" id="Phobius"/>
    </source>
</evidence>
<gene>
    <name evidence="2" type="ORF">dnl_28350</name>
</gene>
<reference evidence="2" key="1">
    <citation type="journal article" date="2021" name="Microb. Physiol.">
        <title>Proteogenomic Insights into the Physiology of Marine, Sulfate-Reducing, Filamentous Desulfonema limicola and Desulfonema magnum.</title>
        <authorList>
            <person name="Schnaars V."/>
            <person name="Wohlbrand L."/>
            <person name="Scheve S."/>
            <person name="Hinrichs C."/>
            <person name="Reinhardt R."/>
            <person name="Rabus R."/>
        </authorList>
    </citation>
    <scope>NUCLEOTIDE SEQUENCE</scope>
    <source>
        <strain evidence="2">5ac10</strain>
    </source>
</reference>
<accession>A0A975B7Y2</accession>
<keyword evidence="1" id="KW-1133">Transmembrane helix</keyword>
<evidence type="ECO:0000313" key="2">
    <source>
        <dbReference type="EMBL" id="QTA80530.1"/>
    </source>
</evidence>